<protein>
    <submittedName>
        <fullName evidence="2">Uncharacterized protein</fullName>
    </submittedName>
</protein>
<dbReference type="AlphaFoldDB" id="A0A6A6LZQ4"/>
<dbReference type="InterPro" id="IPR009291">
    <property type="entry name" value="Vps62"/>
</dbReference>
<gene>
    <name evidence="2" type="ORF">GH714_009416</name>
</gene>
<feature type="region of interest" description="Disordered" evidence="1">
    <location>
        <begin position="23"/>
        <end position="58"/>
    </location>
</feature>
<keyword evidence="3" id="KW-1185">Reference proteome</keyword>
<accession>A0A6A6LZQ4</accession>
<sequence length="323" mass="35898">MALATSGYPWLLLATKPWVSLSPTPAKSLHSKKPAASDQTLQTNVRQTPGSGDQPREDLQKYSMFSVSGPATGELKPRVSVWKRLQTRPIEAPGSNLPQGGSKNPDDGAYWLDLPKEKSVEERIKKGELQEAKVYLHIKPMLGGTFTDIAVWVFFPFNGPATIDCCKIKKLSLRRNGEHVGDWEHVTLRVSNFNGELWSVYFSQHSKGYWLNASELEFYNGNKVVAYASLHGHAMYSKPGQILQGCGGIRSSDLTAKSCMFLDTGARFLVVAADDLGMNIKEPSPWLNYSGKWGPKIRYCKKVEAIIKCFKCIPKEVFGKKGL</sequence>
<evidence type="ECO:0000313" key="3">
    <source>
        <dbReference type="Proteomes" id="UP000467840"/>
    </source>
</evidence>
<name>A0A6A6LZQ4_HEVBR</name>
<dbReference type="PANTHER" id="PTHR48152:SF3">
    <property type="entry name" value="DUF946 FAMILY PROTEIN (DUF946)"/>
    <property type="match status" value="1"/>
</dbReference>
<evidence type="ECO:0000313" key="2">
    <source>
        <dbReference type="EMBL" id="KAF2306007.1"/>
    </source>
</evidence>
<dbReference type="PANTHER" id="PTHR48152">
    <property type="entry name" value="F1C9.34 PROTEIN"/>
    <property type="match status" value="1"/>
</dbReference>
<dbReference type="EMBL" id="JAAGAX010000008">
    <property type="protein sequence ID" value="KAF2306007.1"/>
    <property type="molecule type" value="Genomic_DNA"/>
</dbReference>
<comment type="caution">
    <text evidence="2">The sequence shown here is derived from an EMBL/GenBank/DDBJ whole genome shotgun (WGS) entry which is preliminary data.</text>
</comment>
<proteinExistence type="predicted"/>
<dbReference type="Pfam" id="PF06101">
    <property type="entry name" value="Vps62"/>
    <property type="match status" value="1"/>
</dbReference>
<organism evidence="2 3">
    <name type="scientific">Hevea brasiliensis</name>
    <name type="common">Para rubber tree</name>
    <name type="synonym">Siphonia brasiliensis</name>
    <dbReference type="NCBI Taxonomy" id="3981"/>
    <lineage>
        <taxon>Eukaryota</taxon>
        <taxon>Viridiplantae</taxon>
        <taxon>Streptophyta</taxon>
        <taxon>Embryophyta</taxon>
        <taxon>Tracheophyta</taxon>
        <taxon>Spermatophyta</taxon>
        <taxon>Magnoliopsida</taxon>
        <taxon>eudicotyledons</taxon>
        <taxon>Gunneridae</taxon>
        <taxon>Pentapetalae</taxon>
        <taxon>rosids</taxon>
        <taxon>fabids</taxon>
        <taxon>Malpighiales</taxon>
        <taxon>Euphorbiaceae</taxon>
        <taxon>Crotonoideae</taxon>
        <taxon>Micrandreae</taxon>
        <taxon>Hevea</taxon>
    </lineage>
</organism>
<feature type="compositionally biased region" description="Polar residues" evidence="1">
    <location>
        <begin position="37"/>
        <end position="51"/>
    </location>
</feature>
<evidence type="ECO:0000256" key="1">
    <source>
        <dbReference type="SAM" id="MobiDB-lite"/>
    </source>
</evidence>
<reference evidence="2 3" key="1">
    <citation type="journal article" date="2020" name="Mol. Plant">
        <title>The Chromosome-Based Rubber Tree Genome Provides New Insights into Spurge Genome Evolution and Rubber Biosynthesis.</title>
        <authorList>
            <person name="Liu J."/>
            <person name="Shi C."/>
            <person name="Shi C.C."/>
            <person name="Li W."/>
            <person name="Zhang Q.J."/>
            <person name="Zhang Y."/>
            <person name="Li K."/>
            <person name="Lu H.F."/>
            <person name="Shi C."/>
            <person name="Zhu S.T."/>
            <person name="Xiao Z.Y."/>
            <person name="Nan H."/>
            <person name="Yue Y."/>
            <person name="Zhu X.G."/>
            <person name="Wu Y."/>
            <person name="Hong X.N."/>
            <person name="Fan G.Y."/>
            <person name="Tong Y."/>
            <person name="Zhang D."/>
            <person name="Mao C.L."/>
            <person name="Liu Y.L."/>
            <person name="Hao S.J."/>
            <person name="Liu W.Q."/>
            <person name="Lv M.Q."/>
            <person name="Zhang H.B."/>
            <person name="Liu Y."/>
            <person name="Hu-Tang G.R."/>
            <person name="Wang J.P."/>
            <person name="Wang J.H."/>
            <person name="Sun Y.H."/>
            <person name="Ni S.B."/>
            <person name="Chen W.B."/>
            <person name="Zhang X.C."/>
            <person name="Jiao Y.N."/>
            <person name="Eichler E.E."/>
            <person name="Li G.H."/>
            <person name="Liu X."/>
            <person name="Gao L.Z."/>
        </authorList>
    </citation>
    <scope>NUCLEOTIDE SEQUENCE [LARGE SCALE GENOMIC DNA]</scope>
    <source>
        <strain evidence="3">cv. GT1</strain>
        <tissue evidence="2">Leaf</tissue>
    </source>
</reference>
<dbReference type="Proteomes" id="UP000467840">
    <property type="component" value="Chromosome 9"/>
</dbReference>